<gene>
    <name evidence="2" type="ORF">BFJ68_g16284</name>
    <name evidence="1" type="ORF">BFJ69_g17127</name>
</gene>
<sequence length="369" mass="41224">MRVFAATPAGLAAHPLATLRVRETRRYLPPLTKLALAHDGVIERMETIEPYALPPWHRHMAVEYDSDKEAAANVDTGDDVTETSNIRQVLIATSASARNGLVGMGSVVRNTAGRGATDDVIAKYSVTLGPRDEQNAYTAELEAIAMVLRCMPDGLRHRDEIYKHAERLKKGGNAIKMRWTSSTNDSLVLGARAKAEARKATDSGCRATKPGYQARSTRLRILLAQRRQRMMLPESVGSYSKQLDKALPGKHTSILYDALKRRESDILVQLRTGMARVNRYLHRIGVAETDTCDCGQEEETVDHFLFRCPRWDEQREHMRNVDREMIGNLSFFLGGKTAEDGHRWSPNLRAVRAAIKFAISTGRLDATQT</sequence>
<comment type="caution">
    <text evidence="1">The sequence shown here is derived from an EMBL/GenBank/DDBJ whole genome shotgun (WGS) entry which is preliminary data.</text>
</comment>
<reference evidence="3 4" key="1">
    <citation type="journal article" date="2018" name="Sci. Rep.">
        <title>Characterisation of pathogen-specific regions and novel effector candidates in Fusarium oxysporum f. sp. cepae.</title>
        <authorList>
            <person name="Armitage A.D."/>
            <person name="Taylor A."/>
            <person name="Sobczyk M.K."/>
            <person name="Baxter L."/>
            <person name="Greenfield B.P."/>
            <person name="Bates H.J."/>
            <person name="Wilson F."/>
            <person name="Jackson A.C."/>
            <person name="Ott S."/>
            <person name="Harrison R.J."/>
            <person name="Clarkson J.P."/>
        </authorList>
    </citation>
    <scope>NUCLEOTIDE SEQUENCE [LARGE SCALE GENOMIC DNA]</scope>
    <source>
        <strain evidence="1 3">Fo_A13</strain>
        <strain evidence="2 4">Fo_A28</strain>
    </source>
</reference>
<protein>
    <recommendedName>
        <fullName evidence="5">Reverse transcriptase</fullName>
    </recommendedName>
</protein>
<accession>A0A420M971</accession>
<dbReference type="VEuPathDB" id="FungiDB:FOXG_22580"/>
<dbReference type="VEuPathDB" id="FungiDB:HZS61_011546"/>
<dbReference type="EMBL" id="MRCY01000243">
    <property type="protein sequence ID" value="RKK91046.1"/>
    <property type="molecule type" value="Genomic_DNA"/>
</dbReference>
<evidence type="ECO:0000313" key="2">
    <source>
        <dbReference type="EMBL" id="RKK91046.1"/>
    </source>
</evidence>
<dbReference type="VEuPathDB" id="FungiDB:FOZG_17667"/>
<dbReference type="AlphaFoldDB" id="A0A420M971"/>
<proteinExistence type="predicted"/>
<organism evidence="1 3">
    <name type="scientific">Fusarium oxysporum</name>
    <name type="common">Fusarium vascular wilt</name>
    <dbReference type="NCBI Taxonomy" id="5507"/>
    <lineage>
        <taxon>Eukaryota</taxon>
        <taxon>Fungi</taxon>
        <taxon>Dikarya</taxon>
        <taxon>Ascomycota</taxon>
        <taxon>Pezizomycotina</taxon>
        <taxon>Sordariomycetes</taxon>
        <taxon>Hypocreomycetidae</taxon>
        <taxon>Hypocreales</taxon>
        <taxon>Nectriaceae</taxon>
        <taxon>Fusarium</taxon>
        <taxon>Fusarium oxysporum species complex</taxon>
    </lineage>
</organism>
<evidence type="ECO:0000313" key="4">
    <source>
        <dbReference type="Proteomes" id="UP000285860"/>
    </source>
</evidence>
<dbReference type="VEuPathDB" id="FungiDB:FOZG_16984"/>
<evidence type="ECO:0000313" key="3">
    <source>
        <dbReference type="Proteomes" id="UP000285084"/>
    </source>
</evidence>
<dbReference type="Proteomes" id="UP000285860">
    <property type="component" value="Unassembled WGS sequence"/>
</dbReference>
<evidence type="ECO:0000313" key="1">
    <source>
        <dbReference type="EMBL" id="RKK61370.1"/>
    </source>
</evidence>
<dbReference type="EMBL" id="MRCX01000662">
    <property type="protein sequence ID" value="RKK61370.1"/>
    <property type="molecule type" value="Genomic_DNA"/>
</dbReference>
<dbReference type="VEuPathDB" id="FungiDB:FOMG_19931"/>
<dbReference type="VEuPathDB" id="FungiDB:FOIG_16729"/>
<name>A0A420M971_FUSOX</name>
<dbReference type="Proteomes" id="UP000285084">
    <property type="component" value="Unassembled WGS sequence"/>
</dbReference>
<evidence type="ECO:0008006" key="5">
    <source>
        <dbReference type="Google" id="ProtNLM"/>
    </source>
</evidence>